<dbReference type="Proteomes" id="UP000077927">
    <property type="component" value="Chromosome 1"/>
</dbReference>
<dbReference type="AlphaFoldDB" id="A0AAC9BHB4"/>
<name>A0AAC9BHB4_9RALS</name>
<sequence>MHINIETPVKLTEHQKELLKQFDKSVHEGGSRHSPQEQTWMDKVKNFFSS</sequence>
<organism evidence="1 2">
    <name type="scientific">Ralstonia insidiosa</name>
    <dbReference type="NCBI Taxonomy" id="190721"/>
    <lineage>
        <taxon>Bacteria</taxon>
        <taxon>Pseudomonadati</taxon>
        <taxon>Pseudomonadota</taxon>
        <taxon>Betaproteobacteria</taxon>
        <taxon>Burkholderiales</taxon>
        <taxon>Burkholderiaceae</taxon>
        <taxon>Ralstonia</taxon>
    </lineage>
</organism>
<dbReference type="EMBL" id="CP012605">
    <property type="protein sequence ID" value="ANH72573.1"/>
    <property type="molecule type" value="Genomic_DNA"/>
</dbReference>
<gene>
    <name evidence="1" type="ORF">ACS15_2879</name>
</gene>
<evidence type="ECO:0000313" key="2">
    <source>
        <dbReference type="Proteomes" id="UP000077927"/>
    </source>
</evidence>
<reference evidence="1 2" key="1">
    <citation type="submission" date="2015-09" db="EMBL/GenBank/DDBJ databases">
        <authorList>
            <person name="Xu Y."/>
            <person name="Nagy A."/>
            <person name="Liu N.T."/>
            <person name="Nou X."/>
        </authorList>
    </citation>
    <scope>NUCLEOTIDE SEQUENCE [LARGE SCALE GENOMIC DNA]</scope>
    <source>
        <strain evidence="1 2">FC1138</strain>
    </source>
</reference>
<accession>A0AAC9BHB4</accession>
<dbReference type="KEGG" id="rin:ACS15_2879"/>
<evidence type="ECO:0000313" key="1">
    <source>
        <dbReference type="EMBL" id="ANH72573.1"/>
    </source>
</evidence>
<proteinExistence type="predicted"/>
<protein>
    <recommendedName>
        <fullName evidence="3">Molecular chaperone DnaJ</fullName>
    </recommendedName>
</protein>
<evidence type="ECO:0008006" key="3">
    <source>
        <dbReference type="Google" id="ProtNLM"/>
    </source>
</evidence>